<dbReference type="EMBL" id="FUKP01000035">
    <property type="protein sequence ID" value="SJN24930.1"/>
    <property type="molecule type" value="Genomic_DNA"/>
</dbReference>
<dbReference type="SUPFAM" id="SSF53756">
    <property type="entry name" value="UDP-Glycosyltransferase/glycogen phosphorylase"/>
    <property type="match status" value="1"/>
</dbReference>
<keyword evidence="2 4" id="KW-0808">Transferase</keyword>
<evidence type="ECO:0000313" key="5">
    <source>
        <dbReference type="Proteomes" id="UP000196230"/>
    </source>
</evidence>
<accession>A0A1R4IYK4</accession>
<dbReference type="CDD" id="cd03801">
    <property type="entry name" value="GT4_PimA-like"/>
    <property type="match status" value="1"/>
</dbReference>
<name>A0A1R4IYK4_9MICC</name>
<evidence type="ECO:0000259" key="3">
    <source>
        <dbReference type="Pfam" id="PF13439"/>
    </source>
</evidence>
<feature type="domain" description="Glycosyltransferase subfamily 4-like N-terminal" evidence="3">
    <location>
        <begin position="19"/>
        <end position="199"/>
    </location>
</feature>
<dbReference type="Gene3D" id="3.40.50.2000">
    <property type="entry name" value="Glycogen Phosphorylase B"/>
    <property type="match status" value="2"/>
</dbReference>
<gene>
    <name evidence="4" type="ORF">FM125_05425</name>
</gene>
<protein>
    <submittedName>
        <fullName evidence="4">Glycosyltransferase</fullName>
    </submittedName>
</protein>
<dbReference type="RefSeq" id="WP_087133869.1">
    <property type="nucleotide sequence ID" value="NZ_FUKP01000035.1"/>
</dbReference>
<dbReference type="Pfam" id="PF13692">
    <property type="entry name" value="Glyco_trans_1_4"/>
    <property type="match status" value="1"/>
</dbReference>
<organism evidence="4 5">
    <name type="scientific">Micrococcus lylae</name>
    <dbReference type="NCBI Taxonomy" id="1273"/>
    <lineage>
        <taxon>Bacteria</taxon>
        <taxon>Bacillati</taxon>
        <taxon>Actinomycetota</taxon>
        <taxon>Actinomycetes</taxon>
        <taxon>Micrococcales</taxon>
        <taxon>Micrococcaceae</taxon>
        <taxon>Micrococcus</taxon>
    </lineage>
</organism>
<evidence type="ECO:0000256" key="2">
    <source>
        <dbReference type="ARBA" id="ARBA00022679"/>
    </source>
</evidence>
<dbReference type="Proteomes" id="UP000196230">
    <property type="component" value="Unassembled WGS sequence"/>
</dbReference>
<dbReference type="Pfam" id="PF13439">
    <property type="entry name" value="Glyco_transf_4"/>
    <property type="match status" value="1"/>
</dbReference>
<dbReference type="AlphaFoldDB" id="A0A1R4IYK4"/>
<dbReference type="GO" id="GO:0016757">
    <property type="term" value="F:glycosyltransferase activity"/>
    <property type="evidence" value="ECO:0007669"/>
    <property type="project" value="UniProtKB-KW"/>
</dbReference>
<evidence type="ECO:0000256" key="1">
    <source>
        <dbReference type="ARBA" id="ARBA00022676"/>
    </source>
</evidence>
<dbReference type="PANTHER" id="PTHR12526">
    <property type="entry name" value="GLYCOSYLTRANSFERASE"/>
    <property type="match status" value="1"/>
</dbReference>
<dbReference type="PANTHER" id="PTHR12526:SF600">
    <property type="entry name" value="GLYCOSYL TRANSFERASE GROUP 1"/>
    <property type="match status" value="1"/>
</dbReference>
<keyword evidence="1" id="KW-0328">Glycosyltransferase</keyword>
<proteinExistence type="predicted"/>
<dbReference type="InterPro" id="IPR028098">
    <property type="entry name" value="Glyco_trans_4-like_N"/>
</dbReference>
<reference evidence="4 5" key="1">
    <citation type="submission" date="2017-02" db="EMBL/GenBank/DDBJ databases">
        <authorList>
            <person name="Peterson S.W."/>
        </authorList>
    </citation>
    <scope>NUCLEOTIDE SEQUENCE [LARGE SCALE GENOMIC DNA]</scope>
    <source>
        <strain evidence="4 5">2B3F</strain>
    </source>
</reference>
<sequence length="422" mass="43825">MQIAYLLADPGIGPFGTKGASVHVQEITRALRGLGHQVTVYCLRRGDKKGVESVPADLADLKVEVVPVASAAGSAEREVELRRAGDRMLAAAAADGADLVYERYALFSDVGARLAATLSQNAGRRIPLVMEVNAPLVAEQSAHRSLHDVDTALALTESALSAADVVSCVSEPVAAWVRRDVPAAAAATVVIPNGVNTERIRPLSRHAASGAFLHDDGGSPEPAARGFTVGFLGTLKPWHGTQTLLDAVAAAGAAAADWRIEFCGAGPQLQALREQAERLGLGQATTFHGAVAPEQVPAVVGTWDVATAPYPRPQNPEDHYFSPLKVYEYLAAGATVVASAVGEIPQVLGAGEPDAEGVAVGSRGVAVRPGDAQALAAALTRLAADRELTAALAAAGRADVQAHHTWAHRAADLLRLVRERTA</sequence>
<evidence type="ECO:0000313" key="4">
    <source>
        <dbReference type="EMBL" id="SJN24930.1"/>
    </source>
</evidence>